<keyword evidence="5" id="KW-0007">Acetylation</keyword>
<evidence type="ECO:0000256" key="6">
    <source>
        <dbReference type="ARBA" id="ARBA00023055"/>
    </source>
</evidence>
<dbReference type="PROSITE" id="PS50848">
    <property type="entry name" value="START"/>
    <property type="match status" value="1"/>
</dbReference>
<evidence type="ECO:0000256" key="8">
    <source>
        <dbReference type="ARBA" id="ARBA00063535"/>
    </source>
</evidence>
<dbReference type="SUPFAM" id="SSF55961">
    <property type="entry name" value="Bet v1-like"/>
    <property type="match status" value="1"/>
</dbReference>
<comment type="caution">
    <text evidence="14">The sequence shown here is derived from an EMBL/GenBank/DDBJ whole genome shotgun (WGS) entry which is preliminary data.</text>
</comment>
<evidence type="ECO:0000256" key="12">
    <source>
        <dbReference type="SAM" id="MobiDB-lite"/>
    </source>
</evidence>
<name>A0AAN8JKS5_PATCE</name>
<evidence type="ECO:0000313" key="15">
    <source>
        <dbReference type="Proteomes" id="UP001347796"/>
    </source>
</evidence>
<dbReference type="Proteomes" id="UP001347796">
    <property type="component" value="Unassembled WGS sequence"/>
</dbReference>
<organism evidence="14 15">
    <name type="scientific">Patella caerulea</name>
    <name type="common">Rayed Mediterranean limpet</name>
    <dbReference type="NCBI Taxonomy" id="87958"/>
    <lineage>
        <taxon>Eukaryota</taxon>
        <taxon>Metazoa</taxon>
        <taxon>Spiralia</taxon>
        <taxon>Lophotrochozoa</taxon>
        <taxon>Mollusca</taxon>
        <taxon>Gastropoda</taxon>
        <taxon>Patellogastropoda</taxon>
        <taxon>Patelloidea</taxon>
        <taxon>Patellidae</taxon>
        <taxon>Patella</taxon>
    </lineage>
</organism>
<reference evidence="14 15" key="1">
    <citation type="submission" date="2024-01" db="EMBL/GenBank/DDBJ databases">
        <title>The genome of the rayed Mediterranean limpet Patella caerulea (Linnaeus, 1758).</title>
        <authorList>
            <person name="Anh-Thu Weber A."/>
            <person name="Halstead-Nussloch G."/>
        </authorList>
    </citation>
    <scope>NUCLEOTIDE SEQUENCE [LARGE SCALE GENOMIC DNA]</scope>
    <source>
        <strain evidence="14">AATW-2023a</strain>
        <tissue evidence="14">Whole specimen</tissue>
    </source>
</reference>
<dbReference type="GO" id="GO:0008289">
    <property type="term" value="F:lipid binding"/>
    <property type="evidence" value="ECO:0007669"/>
    <property type="project" value="UniProtKB-KW"/>
</dbReference>
<evidence type="ECO:0000256" key="4">
    <source>
        <dbReference type="ARBA" id="ARBA00022553"/>
    </source>
</evidence>
<keyword evidence="15" id="KW-1185">Reference proteome</keyword>
<dbReference type="PANTHER" id="PTHR19308">
    <property type="entry name" value="PHOSPHATIDYLCHOLINE TRANSFER PROTEIN"/>
    <property type="match status" value="1"/>
</dbReference>
<evidence type="ECO:0000256" key="11">
    <source>
        <dbReference type="ARBA" id="ARBA00079049"/>
    </source>
</evidence>
<dbReference type="Gene3D" id="3.30.530.20">
    <property type="match status" value="1"/>
</dbReference>
<sequence length="389" mass="45509">MFSRIVQLNYRHLNRGSVQKALLLKIHQPGIRPPSFCDGIMTGTRNFSSGRLKNWSSDIKDNIKELCKLFSAYCHVVMAQRIQRLQQALTFYRYLYGERMLSKFIDNFAGLVLQNCRNKPFCVLLSACLFSWQKDNITNEDFERCIDDMESVSEIVSHANANGYSSLPGGWESIINKPHLKVWRKPIVENSHLYEYRVYGSFDDIPARAFYNIQIDLEFWQSWEKMALDINIIDKHKETGSEIVHWLTKFPYPMYSREYLYVRRYKEYNDRNVMVVSGKAIEHPDIPITDQYVRVKEYVSQFVIKPHTNFDDNGFDYILTYFDDPQSAFPSFCYNWLASSGVPEFVNNLHKAAKAMDEKMKKGYKPKCVANSPEKKKLNNDNTPVSNYA</sequence>
<dbReference type="PANTHER" id="PTHR19308:SF8">
    <property type="entry name" value="STAR-RELATED LIPID TRANSFER PROTEIN 7, MITOCHONDRIAL"/>
    <property type="match status" value="1"/>
</dbReference>
<feature type="region of interest" description="Disordered" evidence="12">
    <location>
        <begin position="366"/>
        <end position="389"/>
    </location>
</feature>
<dbReference type="EMBL" id="JAZGQO010000009">
    <property type="protein sequence ID" value="KAK6177846.1"/>
    <property type="molecule type" value="Genomic_DNA"/>
</dbReference>
<keyword evidence="4" id="KW-0597">Phosphoprotein</keyword>
<dbReference type="InterPro" id="IPR051213">
    <property type="entry name" value="START_lipid_transfer"/>
</dbReference>
<evidence type="ECO:0000256" key="10">
    <source>
        <dbReference type="ARBA" id="ARBA00077188"/>
    </source>
</evidence>
<dbReference type="GO" id="GO:0005829">
    <property type="term" value="C:cytosol"/>
    <property type="evidence" value="ECO:0007669"/>
    <property type="project" value="UniProtKB-ARBA"/>
</dbReference>
<evidence type="ECO:0000313" key="14">
    <source>
        <dbReference type="EMBL" id="KAK6177846.1"/>
    </source>
</evidence>
<keyword evidence="7" id="KW-0446">Lipid-binding</keyword>
<evidence type="ECO:0000256" key="5">
    <source>
        <dbReference type="ARBA" id="ARBA00022990"/>
    </source>
</evidence>
<keyword evidence="2" id="KW-0813">Transport</keyword>
<protein>
    <recommendedName>
        <fullName evidence="9">Phosphatidylcholine transfer protein</fullName>
    </recommendedName>
    <alternativeName>
        <fullName evidence="11">START domain-containing protein 2</fullName>
    </alternativeName>
    <alternativeName>
        <fullName evidence="10">StAR-related lipid transfer protein 2</fullName>
    </alternativeName>
</protein>
<dbReference type="GO" id="GO:0006869">
    <property type="term" value="P:lipid transport"/>
    <property type="evidence" value="ECO:0007669"/>
    <property type="project" value="UniProtKB-KW"/>
</dbReference>
<comment type="subcellular location">
    <subcellularLocation>
        <location evidence="1">Cytoplasm</location>
    </subcellularLocation>
</comment>
<evidence type="ECO:0000259" key="13">
    <source>
        <dbReference type="PROSITE" id="PS50848"/>
    </source>
</evidence>
<dbReference type="AlphaFoldDB" id="A0AAN8JKS5"/>
<gene>
    <name evidence="14" type="ORF">SNE40_012729</name>
</gene>
<dbReference type="InterPro" id="IPR002913">
    <property type="entry name" value="START_lipid-bd_dom"/>
</dbReference>
<evidence type="ECO:0000256" key="3">
    <source>
        <dbReference type="ARBA" id="ARBA00022490"/>
    </source>
</evidence>
<evidence type="ECO:0000256" key="9">
    <source>
        <dbReference type="ARBA" id="ARBA00069061"/>
    </source>
</evidence>
<comment type="subunit">
    <text evidence="8">Interacts with ACOT13/THEM2.</text>
</comment>
<evidence type="ECO:0000256" key="1">
    <source>
        <dbReference type="ARBA" id="ARBA00004496"/>
    </source>
</evidence>
<keyword evidence="6" id="KW-0445">Lipid transport</keyword>
<feature type="domain" description="START" evidence="13">
    <location>
        <begin position="170"/>
        <end position="358"/>
    </location>
</feature>
<dbReference type="Pfam" id="PF01852">
    <property type="entry name" value="START"/>
    <property type="match status" value="1"/>
</dbReference>
<keyword evidence="3" id="KW-0963">Cytoplasm</keyword>
<feature type="compositionally biased region" description="Polar residues" evidence="12">
    <location>
        <begin position="380"/>
        <end position="389"/>
    </location>
</feature>
<accession>A0AAN8JKS5</accession>
<evidence type="ECO:0000256" key="2">
    <source>
        <dbReference type="ARBA" id="ARBA00022448"/>
    </source>
</evidence>
<evidence type="ECO:0000256" key="7">
    <source>
        <dbReference type="ARBA" id="ARBA00023121"/>
    </source>
</evidence>
<dbReference type="InterPro" id="IPR023393">
    <property type="entry name" value="START-like_dom_sf"/>
</dbReference>
<dbReference type="SMART" id="SM00234">
    <property type="entry name" value="START"/>
    <property type="match status" value="1"/>
</dbReference>
<proteinExistence type="predicted"/>
<dbReference type="FunFam" id="3.30.530.20:FF:000017">
    <property type="entry name" value="Phosphatidylcholine transfer protein, putative"/>
    <property type="match status" value="1"/>
</dbReference>